<name>A0A482X026_LAOST</name>
<protein>
    <submittedName>
        <fullName evidence="1">Uncharacterized protein</fullName>
    </submittedName>
</protein>
<comment type="caution">
    <text evidence="1">The sequence shown here is derived from an EMBL/GenBank/DDBJ whole genome shotgun (WGS) entry which is preliminary data.</text>
</comment>
<reference evidence="1 2" key="1">
    <citation type="journal article" date="2017" name="Gigascience">
        <title>Genome sequence of the small brown planthopper, Laodelphax striatellus.</title>
        <authorList>
            <person name="Zhu J."/>
            <person name="Jiang F."/>
            <person name="Wang X."/>
            <person name="Yang P."/>
            <person name="Bao Y."/>
            <person name="Zhao W."/>
            <person name="Wang W."/>
            <person name="Lu H."/>
            <person name="Wang Q."/>
            <person name="Cui N."/>
            <person name="Li J."/>
            <person name="Chen X."/>
            <person name="Luo L."/>
            <person name="Yu J."/>
            <person name="Kang L."/>
            <person name="Cui F."/>
        </authorList>
    </citation>
    <scope>NUCLEOTIDE SEQUENCE [LARGE SCALE GENOMIC DNA]</scope>
    <source>
        <strain evidence="1">Lst14</strain>
    </source>
</reference>
<dbReference type="InParanoid" id="A0A482X026"/>
<gene>
    <name evidence="1" type="ORF">LSTR_LSTR017462</name>
</gene>
<dbReference type="OrthoDB" id="6628458at2759"/>
<dbReference type="AlphaFoldDB" id="A0A482X026"/>
<keyword evidence="2" id="KW-1185">Reference proteome</keyword>
<sequence>AMQEKKIEINAQKEVLHQQKRAILEEKSDVKHIIDHLTSRLVLLQKRYEIALDMLGKTEDGEQANITHFKIK</sequence>
<dbReference type="Proteomes" id="UP000291343">
    <property type="component" value="Unassembled WGS sequence"/>
</dbReference>
<evidence type="ECO:0000313" key="1">
    <source>
        <dbReference type="EMBL" id="RZF38801.1"/>
    </source>
</evidence>
<dbReference type="SMR" id="A0A482X026"/>
<organism evidence="1 2">
    <name type="scientific">Laodelphax striatellus</name>
    <name type="common">Small brown planthopper</name>
    <name type="synonym">Delphax striatella</name>
    <dbReference type="NCBI Taxonomy" id="195883"/>
    <lineage>
        <taxon>Eukaryota</taxon>
        <taxon>Metazoa</taxon>
        <taxon>Ecdysozoa</taxon>
        <taxon>Arthropoda</taxon>
        <taxon>Hexapoda</taxon>
        <taxon>Insecta</taxon>
        <taxon>Pterygota</taxon>
        <taxon>Neoptera</taxon>
        <taxon>Paraneoptera</taxon>
        <taxon>Hemiptera</taxon>
        <taxon>Auchenorrhyncha</taxon>
        <taxon>Fulgoroidea</taxon>
        <taxon>Delphacidae</taxon>
        <taxon>Criomorphinae</taxon>
        <taxon>Laodelphax</taxon>
    </lineage>
</organism>
<feature type="non-terminal residue" evidence="1">
    <location>
        <position position="1"/>
    </location>
</feature>
<evidence type="ECO:0000313" key="2">
    <source>
        <dbReference type="Proteomes" id="UP000291343"/>
    </source>
</evidence>
<dbReference type="EMBL" id="QKKF02021646">
    <property type="protein sequence ID" value="RZF38801.1"/>
    <property type="molecule type" value="Genomic_DNA"/>
</dbReference>
<proteinExistence type="predicted"/>
<feature type="non-terminal residue" evidence="1">
    <location>
        <position position="72"/>
    </location>
</feature>
<accession>A0A482X026</accession>